<evidence type="ECO:0000256" key="6">
    <source>
        <dbReference type="ARBA" id="ARBA00022767"/>
    </source>
</evidence>
<dbReference type="Pfam" id="PF03098">
    <property type="entry name" value="An_peroxidase"/>
    <property type="match status" value="1"/>
</dbReference>
<keyword evidence="16" id="KW-1185">Reference proteome</keyword>
<evidence type="ECO:0000256" key="8">
    <source>
        <dbReference type="ARBA" id="ARBA00022832"/>
    </source>
</evidence>
<keyword evidence="6" id="KW-0925">Oxylipin biosynthesis</keyword>
<dbReference type="EMBL" id="BAAABV010000015">
    <property type="protein sequence ID" value="GAA0284885.1"/>
    <property type="molecule type" value="Genomic_DNA"/>
</dbReference>
<evidence type="ECO:0000313" key="15">
    <source>
        <dbReference type="EMBL" id="GAA0284885.1"/>
    </source>
</evidence>
<dbReference type="Gene3D" id="1.10.640.10">
    <property type="entry name" value="Haem peroxidase domain superfamily, animal type"/>
    <property type="match status" value="1"/>
</dbReference>
<keyword evidence="8" id="KW-0276">Fatty acid metabolism</keyword>
<evidence type="ECO:0000256" key="14">
    <source>
        <dbReference type="SAM" id="MobiDB-lite"/>
    </source>
</evidence>
<dbReference type="InterPro" id="IPR034815">
    <property type="entry name" value="A_dioxygenase"/>
</dbReference>
<evidence type="ECO:0000256" key="13">
    <source>
        <dbReference type="ARBA" id="ARBA00023160"/>
    </source>
</evidence>
<dbReference type="InterPro" id="IPR010255">
    <property type="entry name" value="Haem_peroxidase_sf"/>
</dbReference>
<feature type="compositionally biased region" description="Low complexity" evidence="14">
    <location>
        <begin position="7"/>
        <end position="34"/>
    </location>
</feature>
<keyword evidence="11" id="KW-0408">Iron</keyword>
<keyword evidence="4" id="KW-0349">Heme</keyword>
<proteinExistence type="predicted"/>
<dbReference type="Proteomes" id="UP001501867">
    <property type="component" value="Unassembled WGS sequence"/>
</dbReference>
<evidence type="ECO:0000256" key="3">
    <source>
        <dbReference type="ARBA" id="ARBA00022559"/>
    </source>
</evidence>
<reference evidence="16" key="1">
    <citation type="journal article" date="2019" name="Int. J. Syst. Evol. Microbiol.">
        <title>The Global Catalogue of Microorganisms (GCM) 10K type strain sequencing project: providing services to taxonomists for standard genome sequencing and annotation.</title>
        <authorList>
            <consortium name="The Broad Institute Genomics Platform"/>
            <consortium name="The Broad Institute Genome Sequencing Center for Infectious Disease"/>
            <person name="Wu L."/>
            <person name="Ma J."/>
        </authorList>
    </citation>
    <scope>NUCLEOTIDE SEQUENCE [LARGE SCALE GENOMIC DNA]</scope>
    <source>
        <strain evidence="16">JCM 4505</strain>
    </source>
</reference>
<feature type="region of interest" description="Disordered" evidence="14">
    <location>
        <begin position="1"/>
        <end position="54"/>
    </location>
</feature>
<keyword evidence="9" id="KW-0223">Dioxygenase</keyword>
<comment type="caution">
    <text evidence="15">The sequence shown here is derived from an EMBL/GenBank/DDBJ whole genome shotgun (WGS) entry which is preliminary data.</text>
</comment>
<sequence length="649" mass="72430">MTDTTDATPQAGPASAGAPKAPEAAPEAPGRLPGQSGGGTPPPPAPRPYGPPGLLERLESAAFARINRTREWYELPGPLGLMNLAVIREDLRRHNLYDTFGAGGERDRRPTRRLAPHRSYDGSGYDPYDEDMGRAGTRLDRNSPLELVHPDADEELMAPSPREVSRRLLARRGFVPAPTLNLLAAAWIQFQNHGWANHGDNEEAEPLTVPIAADDDWERQGGTCPMRVNRTRPDPVAHTAPGVPPTYENTVTHWWDGSQIYGSDEARCRSLRTGERGHLILEDGRLPRDPRPGMECLDATGMNSDYWSGLSLLHTLFAKEHNAICDLIRSHHPTWDDERLFHTARLVNTALMAKIHTVEWTPGILDHPVLHHAMRANWYGLLPRWVTRTFGRIGGEALSGTLGSATDHHAAPFSMTEEFVSAYRLHPLIPDEITVRDHRHGAVRKVIGFDDMQGATTRTAVDDFGISDLLYTFGVSHPGALVLHNHPDALRNFARLSGEHIDLGTVDVLRDRERGIPRYNAYRTMLRKRPVTSFEELTGGHPGDTPLLRELYDGRLDRVDTLVGNLAEPRPAGFGFSDTLFRIFVLMATRRLKSDRFFTTDYRPEVYTPEGLRWVDENSMVTVLLRHHPELEPHLAGVANAFAPWKGRS</sequence>
<comment type="cofactor">
    <cofactor evidence="1">
        <name>Ca(2+)</name>
        <dbReference type="ChEBI" id="CHEBI:29108"/>
    </cofactor>
</comment>
<evidence type="ECO:0000256" key="1">
    <source>
        <dbReference type="ARBA" id="ARBA00001913"/>
    </source>
</evidence>
<keyword evidence="5" id="KW-0479">Metal-binding</keyword>
<dbReference type="InterPro" id="IPR050783">
    <property type="entry name" value="Oxylipin_biosynth_metab"/>
</dbReference>
<dbReference type="InterPro" id="IPR019791">
    <property type="entry name" value="Haem_peroxidase_animal"/>
</dbReference>
<keyword evidence="7" id="KW-0611">Plant defense</keyword>
<evidence type="ECO:0000313" key="16">
    <source>
        <dbReference type="Proteomes" id="UP001501867"/>
    </source>
</evidence>
<dbReference type="PANTHER" id="PTHR11903">
    <property type="entry name" value="PROSTAGLANDIN G/H SYNTHASE"/>
    <property type="match status" value="1"/>
</dbReference>
<evidence type="ECO:0000256" key="2">
    <source>
        <dbReference type="ARBA" id="ARBA00022516"/>
    </source>
</evidence>
<keyword evidence="10" id="KW-0560">Oxidoreductase</keyword>
<evidence type="ECO:0000256" key="5">
    <source>
        <dbReference type="ARBA" id="ARBA00022723"/>
    </source>
</evidence>
<gene>
    <name evidence="15" type="ORF">GCM10010302_23850</name>
</gene>
<keyword evidence="13" id="KW-0275">Fatty acid biosynthesis</keyword>
<dbReference type="RefSeq" id="WP_344156950.1">
    <property type="nucleotide sequence ID" value="NZ_BAAABV010000015.1"/>
</dbReference>
<dbReference type="InterPro" id="IPR037120">
    <property type="entry name" value="Haem_peroxidase_sf_animal"/>
</dbReference>
<dbReference type="CDD" id="cd09818">
    <property type="entry name" value="PIOX_like"/>
    <property type="match status" value="1"/>
</dbReference>
<dbReference type="PROSITE" id="PS50292">
    <property type="entry name" value="PEROXIDASE_3"/>
    <property type="match status" value="1"/>
</dbReference>
<feature type="compositionally biased region" description="Pro residues" evidence="14">
    <location>
        <begin position="40"/>
        <end position="51"/>
    </location>
</feature>
<evidence type="ECO:0000256" key="7">
    <source>
        <dbReference type="ARBA" id="ARBA00022821"/>
    </source>
</evidence>
<keyword evidence="3 15" id="KW-0575">Peroxidase</keyword>
<keyword evidence="12" id="KW-0443">Lipid metabolism</keyword>
<feature type="compositionally biased region" description="Basic and acidic residues" evidence="14">
    <location>
        <begin position="131"/>
        <end position="143"/>
    </location>
</feature>
<keyword evidence="2" id="KW-0444">Lipid biosynthesis</keyword>
<evidence type="ECO:0000256" key="12">
    <source>
        <dbReference type="ARBA" id="ARBA00023098"/>
    </source>
</evidence>
<evidence type="ECO:0000256" key="11">
    <source>
        <dbReference type="ARBA" id="ARBA00023004"/>
    </source>
</evidence>
<dbReference type="PANTHER" id="PTHR11903:SF11">
    <property type="entry name" value="ALPHA-DIOXYGENASE 1"/>
    <property type="match status" value="1"/>
</dbReference>
<evidence type="ECO:0000256" key="9">
    <source>
        <dbReference type="ARBA" id="ARBA00022964"/>
    </source>
</evidence>
<dbReference type="GO" id="GO:0004601">
    <property type="term" value="F:peroxidase activity"/>
    <property type="evidence" value="ECO:0007669"/>
    <property type="project" value="UniProtKB-KW"/>
</dbReference>
<feature type="region of interest" description="Disordered" evidence="14">
    <location>
        <begin position="98"/>
        <end position="143"/>
    </location>
</feature>
<organism evidence="15 16">
    <name type="scientific">Streptomyces polychromogenes</name>
    <dbReference type="NCBI Taxonomy" id="67342"/>
    <lineage>
        <taxon>Bacteria</taxon>
        <taxon>Bacillati</taxon>
        <taxon>Actinomycetota</taxon>
        <taxon>Actinomycetes</taxon>
        <taxon>Kitasatosporales</taxon>
        <taxon>Streptomycetaceae</taxon>
        <taxon>Streptomyces</taxon>
    </lineage>
</organism>
<dbReference type="SUPFAM" id="SSF48113">
    <property type="entry name" value="Heme-dependent peroxidases"/>
    <property type="match status" value="1"/>
</dbReference>
<accession>A0ABP3EYP3</accession>
<evidence type="ECO:0000256" key="10">
    <source>
        <dbReference type="ARBA" id="ARBA00023002"/>
    </source>
</evidence>
<evidence type="ECO:0000256" key="4">
    <source>
        <dbReference type="ARBA" id="ARBA00022617"/>
    </source>
</evidence>
<name>A0ABP3EYP3_9ACTN</name>
<protein>
    <submittedName>
        <fullName evidence="15">Peroxidase family protein</fullName>
    </submittedName>
</protein>